<organism evidence="1">
    <name type="scientific">freshwater metagenome</name>
    <dbReference type="NCBI Taxonomy" id="449393"/>
    <lineage>
        <taxon>unclassified sequences</taxon>
        <taxon>metagenomes</taxon>
        <taxon>ecological metagenomes</taxon>
    </lineage>
</organism>
<name>A0A6J7J0M0_9ZZZZ</name>
<dbReference type="EMBL" id="CAFBMZ010000114">
    <property type="protein sequence ID" value="CAB4936062.1"/>
    <property type="molecule type" value="Genomic_DNA"/>
</dbReference>
<protein>
    <submittedName>
        <fullName evidence="1">Unannotated protein</fullName>
    </submittedName>
</protein>
<sequence length="194" mass="21097">MRRVCKKFSETSCVSSTTLCSIPPASVISTIIKRAGVRDTNSIWRTRDFTIDGYCTTATCFVTSASSLTVRITTSSKSSAPSRKLSIARRSAPDSGLTSANLSTKTRYPLSVGIRPALVCGCVIRPSSSKTAISLRIVAGEIPRPWRSAMDFEPTGSCVATYSSTIARRISRRREDIVLARILESYFAHDSICD</sequence>
<proteinExistence type="predicted"/>
<reference evidence="1" key="1">
    <citation type="submission" date="2020-05" db="EMBL/GenBank/DDBJ databases">
        <authorList>
            <person name="Chiriac C."/>
            <person name="Salcher M."/>
            <person name="Ghai R."/>
            <person name="Kavagutti S V."/>
        </authorList>
    </citation>
    <scope>NUCLEOTIDE SEQUENCE</scope>
</reference>
<gene>
    <name evidence="1" type="ORF">UFOPK3684_01226</name>
</gene>
<accession>A0A6J7J0M0</accession>
<evidence type="ECO:0000313" key="1">
    <source>
        <dbReference type="EMBL" id="CAB4936062.1"/>
    </source>
</evidence>
<dbReference type="AlphaFoldDB" id="A0A6J7J0M0"/>